<keyword evidence="4" id="KW-1185">Reference proteome</keyword>
<dbReference type="CDD" id="cd02511">
    <property type="entry name" value="Beta4Glucosyltransferase"/>
    <property type="match status" value="1"/>
</dbReference>
<dbReference type="InterPro" id="IPR001173">
    <property type="entry name" value="Glyco_trans_2-like"/>
</dbReference>
<reference evidence="4" key="1">
    <citation type="journal article" date="2019" name="Int. J. Syst. Evol. Microbiol.">
        <title>The Global Catalogue of Microorganisms (GCM) 10K type strain sequencing project: providing services to taxonomists for standard genome sequencing and annotation.</title>
        <authorList>
            <consortium name="The Broad Institute Genomics Platform"/>
            <consortium name="The Broad Institute Genome Sequencing Center for Infectious Disease"/>
            <person name="Wu L."/>
            <person name="Ma J."/>
        </authorList>
    </citation>
    <scope>NUCLEOTIDE SEQUENCE [LARGE SCALE GENOMIC DNA]</scope>
    <source>
        <strain evidence="4">CCUG 62215</strain>
    </source>
</reference>
<name>A0ABW3N900_9FLAO</name>
<keyword evidence="3" id="KW-0808">Transferase</keyword>
<dbReference type="GO" id="GO:0016757">
    <property type="term" value="F:glycosyltransferase activity"/>
    <property type="evidence" value="ECO:0007669"/>
    <property type="project" value="UniProtKB-KW"/>
</dbReference>
<evidence type="ECO:0000259" key="2">
    <source>
        <dbReference type="Pfam" id="PF00535"/>
    </source>
</evidence>
<comment type="similarity">
    <text evidence="1">Belongs to the glycosyltransferase 2 family. WaaE/KdtX subfamily.</text>
</comment>
<dbReference type="Gene3D" id="3.90.550.10">
    <property type="entry name" value="Spore Coat Polysaccharide Biosynthesis Protein SpsA, Chain A"/>
    <property type="match status" value="1"/>
</dbReference>
<evidence type="ECO:0000313" key="3">
    <source>
        <dbReference type="EMBL" id="MFD1063449.1"/>
    </source>
</evidence>
<organism evidence="3 4">
    <name type="scientific">Winogradskyella litorisediminis</name>
    <dbReference type="NCBI Taxonomy" id="1156618"/>
    <lineage>
        <taxon>Bacteria</taxon>
        <taxon>Pseudomonadati</taxon>
        <taxon>Bacteroidota</taxon>
        <taxon>Flavobacteriia</taxon>
        <taxon>Flavobacteriales</taxon>
        <taxon>Flavobacteriaceae</taxon>
        <taxon>Winogradskyella</taxon>
    </lineage>
</organism>
<protein>
    <submittedName>
        <fullName evidence="3">Glycosyltransferase family 2 protein</fullName>
        <ecNumber evidence="3">2.4.-.-</ecNumber>
    </submittedName>
</protein>
<gene>
    <name evidence="3" type="ORF">ACFQ1Q_09350</name>
</gene>
<comment type="caution">
    <text evidence="3">The sequence shown here is derived from an EMBL/GenBank/DDBJ whole genome shotgun (WGS) entry which is preliminary data.</text>
</comment>
<proteinExistence type="inferred from homology"/>
<dbReference type="EMBL" id="JBHTJL010000011">
    <property type="protein sequence ID" value="MFD1063449.1"/>
    <property type="molecule type" value="Genomic_DNA"/>
</dbReference>
<dbReference type="EC" id="2.4.-.-" evidence="3"/>
<feature type="domain" description="Glycosyltransferase 2-like" evidence="2">
    <location>
        <begin position="6"/>
        <end position="131"/>
    </location>
</feature>
<keyword evidence="3" id="KW-0328">Glycosyltransferase</keyword>
<evidence type="ECO:0000256" key="1">
    <source>
        <dbReference type="ARBA" id="ARBA00038494"/>
    </source>
</evidence>
<dbReference type="PANTHER" id="PTHR43630:SF2">
    <property type="entry name" value="GLYCOSYLTRANSFERASE"/>
    <property type="match status" value="1"/>
</dbReference>
<dbReference type="Pfam" id="PF00535">
    <property type="entry name" value="Glycos_transf_2"/>
    <property type="match status" value="1"/>
</dbReference>
<dbReference type="InterPro" id="IPR029044">
    <property type="entry name" value="Nucleotide-diphossugar_trans"/>
</dbReference>
<dbReference type="RefSeq" id="WP_386130383.1">
    <property type="nucleotide sequence ID" value="NZ_JBHTJL010000011.1"/>
</dbReference>
<dbReference type="PANTHER" id="PTHR43630">
    <property type="entry name" value="POLY-BETA-1,6-N-ACETYL-D-GLUCOSAMINE SYNTHASE"/>
    <property type="match status" value="1"/>
</dbReference>
<dbReference type="Proteomes" id="UP001597013">
    <property type="component" value="Unassembled WGS sequence"/>
</dbReference>
<evidence type="ECO:0000313" key="4">
    <source>
        <dbReference type="Proteomes" id="UP001597013"/>
    </source>
</evidence>
<dbReference type="SUPFAM" id="SSF53448">
    <property type="entry name" value="Nucleotide-diphospho-sugar transferases"/>
    <property type="match status" value="1"/>
</dbReference>
<accession>A0ABW3N900</accession>
<sequence>MKNTLSVIIPTFNEENYLEKAIRSVRFADEIIVVDSFSTDKTVEIAEKYNCIITQRKFDNFSNQKNHALTFATCDWVLFVDADERIPYALRAEIEDAIHNGKHAGYKLNFPHFYMNRFLYNHSDNVLRLVKRANCRFEGLVHEKLIIDGSVGQLKNPVLHFTYKSLDHYISKKDSYAWFQAEQMLKKGKSATYFHLAFKPFYRFFSSYILRRGFMDGIPGLTVATINAYGVFSRYVKLMLLQRGLK</sequence>